<organism evidence="1">
    <name type="scientific">uncultured Sphingosinicella sp</name>
    <dbReference type="NCBI Taxonomy" id="478748"/>
    <lineage>
        <taxon>Bacteria</taxon>
        <taxon>Pseudomonadati</taxon>
        <taxon>Pseudomonadota</taxon>
        <taxon>Alphaproteobacteria</taxon>
        <taxon>Sphingomonadales</taxon>
        <taxon>Sphingosinicellaceae</taxon>
        <taxon>Sphingosinicella</taxon>
        <taxon>environmental samples</taxon>
    </lineage>
</organism>
<dbReference type="AlphaFoldDB" id="A0A6J4TLL9"/>
<name>A0A6J4TLL9_9SPHN</name>
<proteinExistence type="predicted"/>
<dbReference type="EMBL" id="CADCWD010000023">
    <property type="protein sequence ID" value="CAA9526426.1"/>
    <property type="molecule type" value="Genomic_DNA"/>
</dbReference>
<sequence>MDAHGASVELEDAEAAPAAFVGTPAETDLQFYSRRGLEESRSAKRAACPRAAAAHRYLAASYSSLVKREMETAAALDSLARLIP</sequence>
<evidence type="ECO:0000313" key="1">
    <source>
        <dbReference type="EMBL" id="CAA9526426.1"/>
    </source>
</evidence>
<gene>
    <name evidence="1" type="ORF">AVDCRST_MAG23-596</name>
</gene>
<accession>A0A6J4TLL9</accession>
<reference evidence="1" key="1">
    <citation type="submission" date="2020-02" db="EMBL/GenBank/DDBJ databases">
        <authorList>
            <person name="Meier V. D."/>
        </authorList>
    </citation>
    <scope>NUCLEOTIDE SEQUENCE</scope>
    <source>
        <strain evidence="1">AVDCRST_MAG23</strain>
    </source>
</reference>
<protein>
    <submittedName>
        <fullName evidence="1">Uncharacterized protein</fullName>
    </submittedName>
</protein>